<keyword evidence="2" id="KW-1185">Reference proteome</keyword>
<accession>A0A5C6ALX2</accession>
<comment type="caution">
    <text evidence="1">The sequence shown here is derived from an EMBL/GenBank/DDBJ whole genome shotgun (WGS) entry which is preliminary data.</text>
</comment>
<name>A0A5C6ALX2_9BACT</name>
<protein>
    <recommendedName>
        <fullName evidence="3">Knr4/Smi1-like domain-containing protein</fullName>
    </recommendedName>
</protein>
<evidence type="ECO:0008006" key="3">
    <source>
        <dbReference type="Google" id="ProtNLM"/>
    </source>
</evidence>
<dbReference type="EMBL" id="SJPN01000005">
    <property type="protein sequence ID" value="TWU01053.1"/>
    <property type="molecule type" value="Genomic_DNA"/>
</dbReference>
<proteinExistence type="predicted"/>
<gene>
    <name evidence="1" type="ORF">Pla52n_44240</name>
</gene>
<evidence type="ECO:0000313" key="1">
    <source>
        <dbReference type="EMBL" id="TWU01053.1"/>
    </source>
</evidence>
<reference evidence="1 2" key="1">
    <citation type="submission" date="2019-02" db="EMBL/GenBank/DDBJ databases">
        <title>Deep-cultivation of Planctomycetes and their phenomic and genomic characterization uncovers novel biology.</title>
        <authorList>
            <person name="Wiegand S."/>
            <person name="Jogler M."/>
            <person name="Boedeker C."/>
            <person name="Pinto D."/>
            <person name="Vollmers J."/>
            <person name="Rivas-Marin E."/>
            <person name="Kohn T."/>
            <person name="Peeters S.H."/>
            <person name="Heuer A."/>
            <person name="Rast P."/>
            <person name="Oberbeckmann S."/>
            <person name="Bunk B."/>
            <person name="Jeske O."/>
            <person name="Meyerdierks A."/>
            <person name="Storesund J.E."/>
            <person name="Kallscheuer N."/>
            <person name="Luecker S."/>
            <person name="Lage O.M."/>
            <person name="Pohl T."/>
            <person name="Merkel B.J."/>
            <person name="Hornburger P."/>
            <person name="Mueller R.-W."/>
            <person name="Bruemmer F."/>
            <person name="Labrenz M."/>
            <person name="Spormann A.M."/>
            <person name="Op Den Camp H."/>
            <person name="Overmann J."/>
            <person name="Amann R."/>
            <person name="Jetten M.S.M."/>
            <person name="Mascher T."/>
            <person name="Medema M.H."/>
            <person name="Devos D.P."/>
            <person name="Kaster A.-K."/>
            <person name="Ovreas L."/>
            <person name="Rohde M."/>
            <person name="Galperin M.Y."/>
            <person name="Jogler C."/>
        </authorList>
    </citation>
    <scope>NUCLEOTIDE SEQUENCE [LARGE SCALE GENOMIC DNA]</scope>
    <source>
        <strain evidence="1 2">Pla52n</strain>
    </source>
</reference>
<dbReference type="AlphaFoldDB" id="A0A5C6ALX2"/>
<dbReference type="Proteomes" id="UP000320176">
    <property type="component" value="Unassembled WGS sequence"/>
</dbReference>
<evidence type="ECO:0000313" key="2">
    <source>
        <dbReference type="Proteomes" id="UP000320176"/>
    </source>
</evidence>
<organism evidence="1 2">
    <name type="scientific">Stieleria varia</name>
    <dbReference type="NCBI Taxonomy" id="2528005"/>
    <lineage>
        <taxon>Bacteria</taxon>
        <taxon>Pseudomonadati</taxon>
        <taxon>Planctomycetota</taxon>
        <taxon>Planctomycetia</taxon>
        <taxon>Pirellulales</taxon>
        <taxon>Pirellulaceae</taxon>
        <taxon>Stieleria</taxon>
    </lineage>
</organism>
<sequence>MGCNEAGLARFYEVESEPSRLAERCRYLAQNSRCILSHRPQMPTPLTFESIAELRRQYPQLRDDYFDYLSAVGWGETEAGPNIYSGPIDPEEIYGPRDEHVGIFLLGDDFQGYCFGYNTETECYGEISDDGRWEPWGNDRGIRHYVVEPNENAK</sequence>